<evidence type="ECO:0000256" key="3">
    <source>
        <dbReference type="SAM" id="MobiDB-lite"/>
    </source>
</evidence>
<dbReference type="EMBL" id="JBBPBK010000004">
    <property type="protein sequence ID" value="KAK9287441.1"/>
    <property type="molecule type" value="Genomic_DNA"/>
</dbReference>
<protein>
    <submittedName>
        <fullName evidence="7">Uncharacterized protein</fullName>
    </submittedName>
</protein>
<dbReference type="SMART" id="SM00313">
    <property type="entry name" value="PXA"/>
    <property type="match status" value="1"/>
</dbReference>
<keyword evidence="4" id="KW-0472">Membrane</keyword>
<dbReference type="InterPro" id="IPR036871">
    <property type="entry name" value="PX_dom_sf"/>
</dbReference>
<feature type="compositionally biased region" description="Basic and acidic residues" evidence="3">
    <location>
        <begin position="763"/>
        <end position="773"/>
    </location>
</feature>
<sequence length="1050" mass="118836">MKAMETVQDLIEEFKLRSVWWALCIFAVAYFLSHTSKSMWMNIPVAVLFLSALRILSNKVEFRWRVRSEVRRPTYLSHLEKKQLSVNDPRLSTAPPPPKWKRKIDSPLVEAAMGEFINKILQDFVIDLWYSEITPDREAPQQIRAVIMDVLGEISGRVKEINLVDLLTRDLVDLIGDHLDLFRRNQAAIGVDVMGTLSSEERDERLKHHLMDSKELHPALISPECEYKFLQRLIGGVVAVVLKPREAQCPMVRSIARELLTCLVMQPVMNFASPAYINELIEYIILATKDGSTQEVGGDQSNVAGYHHDHSVASGDVKDGESTSRKHMSSYNAGTDMTLAKVDNQRETSLGSDTFDEEPVQSRPADWVRGLEAATQRRTEVLTPENLENMWARGRNYKNKVHKNAKAGFQEPMAKGSGIDSAIPPRDLKKEMLRNRPGSSTGKEDKGIVLLTPGLSLDTQLSEENNNRTQFSQDLNKEPSFGGGHLVDELEDTSILDANGNRSRLKRSNSTSALKAQSNMDKACAGEGGGTIISEFYSPNFGRHDDEYRAKSTSDIVRSSEGLHVPKLKCRVIGAYFEKIGSKSFAVYSIAVRDTANSTWFVKRRYRNFERLHRHLKDIPNYTLHLPPKRIFSSSTEDAFVHQRCIQLDKYLQDLLSIANVAEQHEVWDFLSVSSKNYSFGKSSSVMRTLAVNVDDAVDDIVRQFKGVSDGLMRKVVGTSPYEASPSISGRNWSWHADELSKHVSRLNNTETTNSFSDNEEGDKDRNHGHEEGESVAQANGWHSDNELNSKGFPPRVIKRDEEFRSFDSEKKQVKPEWIDPGGYPAANFPVTSALLEDPVGMPPEWSPPNVSVPVLNLVDKIFQLKRRGWLRRQVFWISKQILQLMMEDAIDDWLLRQIHWLRRDDIIAQGIQWVQDVLWPDGKFFLRLTNTQSEIDDTPSNQRTLQTASHIVGSNLSKAGVSFQLQLEAARRASDVKKMIFGGAPTTLVSLIGHKQYKRCAKDVYYFLQSTTCVKQLAYGALELLIISVFPELRDLVVDVHKQMRTQPV</sequence>
<dbReference type="Pfam" id="PF08628">
    <property type="entry name" value="Nexin_C"/>
    <property type="match status" value="1"/>
</dbReference>
<dbReference type="PROSITE" id="PS51207">
    <property type="entry name" value="PXA"/>
    <property type="match status" value="1"/>
</dbReference>
<keyword evidence="4" id="KW-0812">Transmembrane</keyword>
<feature type="domain" description="PXA" evidence="6">
    <location>
        <begin position="106"/>
        <end position="289"/>
    </location>
</feature>
<keyword evidence="4" id="KW-1133">Transmembrane helix</keyword>
<gene>
    <name evidence="7" type="ORF">L1049_015862</name>
</gene>
<dbReference type="GO" id="GO:0035091">
    <property type="term" value="F:phosphatidylinositol binding"/>
    <property type="evidence" value="ECO:0007669"/>
    <property type="project" value="InterPro"/>
</dbReference>
<dbReference type="PANTHER" id="PTHR22999">
    <property type="entry name" value="PX SERINE/THREONINE KINASE PXK"/>
    <property type="match status" value="1"/>
</dbReference>
<feature type="region of interest" description="Disordered" evidence="3">
    <location>
        <begin position="306"/>
        <end position="328"/>
    </location>
</feature>
<evidence type="ECO:0000256" key="4">
    <source>
        <dbReference type="SAM" id="Phobius"/>
    </source>
</evidence>
<dbReference type="PANTHER" id="PTHR22999:SF23">
    <property type="entry name" value="SORTING NEXIN-16"/>
    <property type="match status" value="1"/>
</dbReference>
<dbReference type="InterPro" id="IPR013937">
    <property type="entry name" value="Sorting_nexin_C"/>
</dbReference>
<accession>A0AAP0X2S9</accession>
<comment type="subcellular location">
    <subcellularLocation>
        <location evidence="1">Cytoplasm</location>
    </subcellularLocation>
</comment>
<dbReference type="InterPro" id="IPR051837">
    <property type="entry name" value="SortingNexin/PXDomain-PKLike"/>
</dbReference>
<feature type="compositionally biased region" description="Polar residues" evidence="3">
    <location>
        <begin position="777"/>
        <end position="789"/>
    </location>
</feature>
<dbReference type="SUPFAM" id="SSF64268">
    <property type="entry name" value="PX domain"/>
    <property type="match status" value="1"/>
</dbReference>
<dbReference type="GO" id="GO:0016020">
    <property type="term" value="C:membrane"/>
    <property type="evidence" value="ECO:0007669"/>
    <property type="project" value="UniProtKB-ARBA"/>
</dbReference>
<dbReference type="AlphaFoldDB" id="A0AAP0X2S9"/>
<feature type="domain" description="PX" evidence="5">
    <location>
        <begin position="566"/>
        <end position="678"/>
    </location>
</feature>
<feature type="compositionally biased region" description="Polar residues" evidence="3">
    <location>
        <begin position="746"/>
        <end position="757"/>
    </location>
</feature>
<evidence type="ECO:0000256" key="1">
    <source>
        <dbReference type="ARBA" id="ARBA00004496"/>
    </source>
</evidence>
<evidence type="ECO:0000313" key="7">
    <source>
        <dbReference type="EMBL" id="KAK9287441.1"/>
    </source>
</evidence>
<comment type="caution">
    <text evidence="7">The sequence shown here is derived from an EMBL/GenBank/DDBJ whole genome shotgun (WGS) entry which is preliminary data.</text>
</comment>
<proteinExistence type="predicted"/>
<feature type="compositionally biased region" description="Basic and acidic residues" evidence="3">
    <location>
        <begin position="306"/>
        <end position="324"/>
    </location>
</feature>
<dbReference type="SMART" id="SM00312">
    <property type="entry name" value="PX"/>
    <property type="match status" value="1"/>
</dbReference>
<dbReference type="PROSITE" id="PS50195">
    <property type="entry name" value="PX"/>
    <property type="match status" value="1"/>
</dbReference>
<dbReference type="InterPro" id="IPR003114">
    <property type="entry name" value="Phox_assoc"/>
</dbReference>
<reference evidence="7 8" key="1">
    <citation type="journal article" date="2024" name="Plant J.">
        <title>Genome sequences and population genomics reveal climatic adaptation and genomic divergence between two closely related sweetgum species.</title>
        <authorList>
            <person name="Xu W.Q."/>
            <person name="Ren C.Q."/>
            <person name="Zhang X.Y."/>
            <person name="Comes H.P."/>
            <person name="Liu X.H."/>
            <person name="Li Y.G."/>
            <person name="Kettle C.J."/>
            <person name="Jalonen R."/>
            <person name="Gaisberger H."/>
            <person name="Ma Y.Z."/>
            <person name="Qiu Y.X."/>
        </authorList>
    </citation>
    <scope>NUCLEOTIDE SEQUENCE [LARGE SCALE GENOMIC DNA]</scope>
    <source>
        <strain evidence="7">Hangzhou</strain>
    </source>
</reference>
<evidence type="ECO:0000313" key="8">
    <source>
        <dbReference type="Proteomes" id="UP001415857"/>
    </source>
</evidence>
<dbReference type="CDD" id="cd06872">
    <property type="entry name" value="PX_SNX19_like_plant"/>
    <property type="match status" value="1"/>
</dbReference>
<dbReference type="Gene3D" id="3.30.1520.10">
    <property type="entry name" value="Phox-like domain"/>
    <property type="match status" value="1"/>
</dbReference>
<dbReference type="Pfam" id="PF00787">
    <property type="entry name" value="PX"/>
    <property type="match status" value="1"/>
</dbReference>
<organism evidence="7 8">
    <name type="scientific">Liquidambar formosana</name>
    <name type="common">Formosan gum</name>
    <dbReference type="NCBI Taxonomy" id="63359"/>
    <lineage>
        <taxon>Eukaryota</taxon>
        <taxon>Viridiplantae</taxon>
        <taxon>Streptophyta</taxon>
        <taxon>Embryophyta</taxon>
        <taxon>Tracheophyta</taxon>
        <taxon>Spermatophyta</taxon>
        <taxon>Magnoliopsida</taxon>
        <taxon>eudicotyledons</taxon>
        <taxon>Gunneridae</taxon>
        <taxon>Pentapetalae</taxon>
        <taxon>Saxifragales</taxon>
        <taxon>Altingiaceae</taxon>
        <taxon>Liquidambar</taxon>
    </lineage>
</organism>
<keyword evidence="2" id="KW-0963">Cytoplasm</keyword>
<dbReference type="InterPro" id="IPR001683">
    <property type="entry name" value="PX_dom"/>
</dbReference>
<feature type="region of interest" description="Disordered" evidence="3">
    <location>
        <begin position="746"/>
        <end position="795"/>
    </location>
</feature>
<dbReference type="Proteomes" id="UP001415857">
    <property type="component" value="Unassembled WGS sequence"/>
</dbReference>
<feature type="transmembrane region" description="Helical" evidence="4">
    <location>
        <begin position="14"/>
        <end position="33"/>
    </location>
</feature>
<dbReference type="Pfam" id="PF02194">
    <property type="entry name" value="PXA"/>
    <property type="match status" value="1"/>
</dbReference>
<keyword evidence="8" id="KW-1185">Reference proteome</keyword>
<evidence type="ECO:0000259" key="6">
    <source>
        <dbReference type="PROSITE" id="PS51207"/>
    </source>
</evidence>
<name>A0AAP0X2S9_LIQFO</name>
<dbReference type="GO" id="GO:0005768">
    <property type="term" value="C:endosome"/>
    <property type="evidence" value="ECO:0007669"/>
    <property type="project" value="UniProtKB-ARBA"/>
</dbReference>
<evidence type="ECO:0000256" key="2">
    <source>
        <dbReference type="ARBA" id="ARBA00022490"/>
    </source>
</evidence>
<evidence type="ECO:0000259" key="5">
    <source>
        <dbReference type="PROSITE" id="PS50195"/>
    </source>
</evidence>